<evidence type="ECO:0000313" key="2">
    <source>
        <dbReference type="Proteomes" id="UP001156441"/>
    </source>
</evidence>
<reference evidence="1 2" key="1">
    <citation type="submission" date="2021-02" db="EMBL/GenBank/DDBJ databases">
        <title>Actinophytocola xerophila sp. nov., isolated from soil of cotton cropping field.</title>
        <authorList>
            <person name="Huang R."/>
            <person name="Chen X."/>
            <person name="Ge X."/>
            <person name="Liu W."/>
        </authorList>
    </citation>
    <scope>NUCLEOTIDE SEQUENCE [LARGE SCALE GENOMIC DNA]</scope>
    <source>
        <strain evidence="1 2">S1-96</strain>
    </source>
</reference>
<organism evidence="1 2">
    <name type="scientific">Actinophytocola gossypii</name>
    <dbReference type="NCBI Taxonomy" id="2812003"/>
    <lineage>
        <taxon>Bacteria</taxon>
        <taxon>Bacillati</taxon>
        <taxon>Actinomycetota</taxon>
        <taxon>Actinomycetes</taxon>
        <taxon>Pseudonocardiales</taxon>
        <taxon>Pseudonocardiaceae</taxon>
    </lineage>
</organism>
<name>A0ABT2JJL9_9PSEU</name>
<accession>A0ABT2JJL9</accession>
<dbReference type="EMBL" id="JAFFZE010000032">
    <property type="protein sequence ID" value="MCT2588072.1"/>
    <property type="molecule type" value="Genomic_DNA"/>
</dbReference>
<protein>
    <submittedName>
        <fullName evidence="1">Helix-turn-helix domain-containing protein</fullName>
    </submittedName>
</protein>
<proteinExistence type="predicted"/>
<dbReference type="RefSeq" id="WP_260196005.1">
    <property type="nucleotide sequence ID" value="NZ_JAFFZE010000032.1"/>
</dbReference>
<dbReference type="Proteomes" id="UP001156441">
    <property type="component" value="Unassembled WGS sequence"/>
</dbReference>
<gene>
    <name evidence="1" type="ORF">JT362_33685</name>
</gene>
<evidence type="ECO:0000313" key="1">
    <source>
        <dbReference type="EMBL" id="MCT2588072.1"/>
    </source>
</evidence>
<sequence length="143" mass="15122">MPSTPPPAPESATDEAAFVAELRRLRTWSGHSFRQLERQARALGETLPHSTAATMLARNRLPRAELVVAFVRACGLGDDDARQWVTVRAAIADGTAAAPAAPVRRAPRWRLAVAAAAALAVAFAGGTVSTGWTDVEEVEVVTP</sequence>
<dbReference type="Pfam" id="PF13560">
    <property type="entry name" value="HTH_31"/>
    <property type="match status" value="1"/>
</dbReference>
<comment type="caution">
    <text evidence="1">The sequence shown here is derived from an EMBL/GenBank/DDBJ whole genome shotgun (WGS) entry which is preliminary data.</text>
</comment>
<keyword evidence="2" id="KW-1185">Reference proteome</keyword>